<keyword evidence="8" id="KW-0479">Metal-binding</keyword>
<accession>A0A9D5A218</accession>
<keyword evidence="6" id="KW-0548">Nucleotidyltransferase</keyword>
<dbReference type="GO" id="GO:0016020">
    <property type="term" value="C:membrane"/>
    <property type="evidence" value="ECO:0007669"/>
    <property type="project" value="UniProtKB-SubCell"/>
</dbReference>
<dbReference type="Proteomes" id="UP001058974">
    <property type="component" value="Chromosome 7"/>
</dbReference>
<dbReference type="InterPro" id="IPR017961">
    <property type="entry name" value="DNA_pol_Y-fam_little_finger"/>
</dbReference>
<proteinExistence type="inferred from homology"/>
<comment type="caution">
    <text evidence="19">The sequence shown here is derived from an EMBL/GenBank/DDBJ whole genome shotgun (WGS) entry which is preliminary data.</text>
</comment>
<evidence type="ECO:0000256" key="5">
    <source>
        <dbReference type="ARBA" id="ARBA00022692"/>
    </source>
</evidence>
<reference evidence="19 20" key="1">
    <citation type="journal article" date="2022" name="Nat. Genet.">
        <title>Improved pea reference genome and pan-genome highlight genomic features and evolutionary characteristics.</title>
        <authorList>
            <person name="Yang T."/>
            <person name="Liu R."/>
            <person name="Luo Y."/>
            <person name="Hu S."/>
            <person name="Wang D."/>
            <person name="Wang C."/>
            <person name="Pandey M.K."/>
            <person name="Ge S."/>
            <person name="Xu Q."/>
            <person name="Li N."/>
            <person name="Li G."/>
            <person name="Huang Y."/>
            <person name="Saxena R.K."/>
            <person name="Ji Y."/>
            <person name="Li M."/>
            <person name="Yan X."/>
            <person name="He Y."/>
            <person name="Liu Y."/>
            <person name="Wang X."/>
            <person name="Xiang C."/>
            <person name="Varshney R.K."/>
            <person name="Ding H."/>
            <person name="Gao S."/>
            <person name="Zong X."/>
        </authorList>
    </citation>
    <scope>NUCLEOTIDE SEQUENCE [LARGE SCALE GENOMIC DNA]</scope>
    <source>
        <strain evidence="19 20">cv. Zhongwan 6</strain>
    </source>
</reference>
<dbReference type="EC" id="2.7.7.7" evidence="3"/>
<dbReference type="GO" id="GO:0009734">
    <property type="term" value="P:auxin-activated signaling pathway"/>
    <property type="evidence" value="ECO:0007669"/>
    <property type="project" value="InterPro"/>
</dbReference>
<keyword evidence="4" id="KW-0808">Transferase</keyword>
<dbReference type="InterPro" id="IPR018499">
    <property type="entry name" value="Tetraspanin/Peripherin"/>
</dbReference>
<dbReference type="AlphaFoldDB" id="A0A9D5A218"/>
<evidence type="ECO:0000313" key="19">
    <source>
        <dbReference type="EMBL" id="KAI5392586.1"/>
    </source>
</evidence>
<keyword evidence="14" id="KW-0234">DNA repair</keyword>
<name>A0A9D5A218_PEA</name>
<dbReference type="PANTHER" id="PTHR32191">
    <property type="entry name" value="TETRASPANIN-8-RELATED"/>
    <property type="match status" value="1"/>
</dbReference>
<dbReference type="GO" id="GO:0006281">
    <property type="term" value="P:DNA repair"/>
    <property type="evidence" value="ECO:0007669"/>
    <property type="project" value="UniProtKB-KW"/>
</dbReference>
<comment type="subcellular location">
    <subcellularLocation>
        <location evidence="1">Membrane</location>
        <topology evidence="1">Multi-pass membrane protein</topology>
    </subcellularLocation>
</comment>
<evidence type="ECO:0000259" key="18">
    <source>
        <dbReference type="Pfam" id="PF11799"/>
    </source>
</evidence>
<dbReference type="Pfam" id="PF11799">
    <property type="entry name" value="IMS_C"/>
    <property type="match status" value="1"/>
</dbReference>
<feature type="domain" description="DNA polymerase Y-family little finger" evidence="18">
    <location>
        <begin position="220"/>
        <end position="299"/>
    </location>
</feature>
<keyword evidence="9" id="KW-0227">DNA damage</keyword>
<comment type="catalytic activity">
    <reaction evidence="15">
        <text>DNA(n) + a 2'-deoxyribonucleoside 5'-triphosphate = DNA(n+1) + diphosphate</text>
        <dbReference type="Rhea" id="RHEA:22508"/>
        <dbReference type="Rhea" id="RHEA-COMP:17339"/>
        <dbReference type="Rhea" id="RHEA-COMP:17340"/>
        <dbReference type="ChEBI" id="CHEBI:33019"/>
        <dbReference type="ChEBI" id="CHEBI:61560"/>
        <dbReference type="ChEBI" id="CHEBI:173112"/>
        <dbReference type="EC" id="2.7.7.7"/>
    </reaction>
</comment>
<dbReference type="Pfam" id="PF00335">
    <property type="entry name" value="Tetraspanin"/>
    <property type="match status" value="1"/>
</dbReference>
<keyword evidence="20" id="KW-1185">Reference proteome</keyword>
<evidence type="ECO:0000256" key="6">
    <source>
        <dbReference type="ARBA" id="ARBA00022695"/>
    </source>
</evidence>
<evidence type="ECO:0000256" key="9">
    <source>
        <dbReference type="ARBA" id="ARBA00022763"/>
    </source>
</evidence>
<evidence type="ECO:0000313" key="20">
    <source>
        <dbReference type="Proteomes" id="UP001058974"/>
    </source>
</evidence>
<dbReference type="PROSITE" id="PS00421">
    <property type="entry name" value="TM4_1"/>
    <property type="match status" value="1"/>
</dbReference>
<dbReference type="Gramene" id="Psat07G0711100-T1">
    <property type="protein sequence ID" value="KAI5392586.1"/>
    <property type="gene ID" value="KIW84_077111"/>
</dbReference>
<evidence type="ECO:0000256" key="8">
    <source>
        <dbReference type="ARBA" id="ARBA00022723"/>
    </source>
</evidence>
<dbReference type="InterPro" id="IPR044991">
    <property type="entry name" value="TET_plant"/>
</dbReference>
<dbReference type="GO" id="GO:0046872">
    <property type="term" value="F:metal ion binding"/>
    <property type="evidence" value="ECO:0007669"/>
    <property type="project" value="UniProtKB-KW"/>
</dbReference>
<keyword evidence="12 17" id="KW-1133">Transmembrane helix</keyword>
<evidence type="ECO:0000256" key="11">
    <source>
        <dbReference type="ARBA" id="ARBA00022932"/>
    </source>
</evidence>
<evidence type="ECO:0000256" key="4">
    <source>
        <dbReference type="ARBA" id="ARBA00022679"/>
    </source>
</evidence>
<evidence type="ECO:0000256" key="3">
    <source>
        <dbReference type="ARBA" id="ARBA00012417"/>
    </source>
</evidence>
<comment type="similarity">
    <text evidence="2">Belongs to the tetraspanin (TM4SF) family.</text>
</comment>
<evidence type="ECO:0000256" key="17">
    <source>
        <dbReference type="SAM" id="Phobius"/>
    </source>
</evidence>
<evidence type="ECO:0000256" key="15">
    <source>
        <dbReference type="ARBA" id="ARBA00049244"/>
    </source>
</evidence>
<feature type="region of interest" description="Disordered" evidence="16">
    <location>
        <begin position="343"/>
        <end position="364"/>
    </location>
</feature>
<dbReference type="GO" id="GO:0003684">
    <property type="term" value="F:damaged DNA binding"/>
    <property type="evidence" value="ECO:0007669"/>
    <property type="project" value="InterPro"/>
</dbReference>
<dbReference type="GO" id="GO:0006260">
    <property type="term" value="P:DNA replication"/>
    <property type="evidence" value="ECO:0007669"/>
    <property type="project" value="UniProtKB-KW"/>
</dbReference>
<evidence type="ECO:0000256" key="13">
    <source>
        <dbReference type="ARBA" id="ARBA00023136"/>
    </source>
</evidence>
<dbReference type="GO" id="GO:0003887">
    <property type="term" value="F:DNA-directed DNA polymerase activity"/>
    <property type="evidence" value="ECO:0007669"/>
    <property type="project" value="UniProtKB-KW"/>
</dbReference>
<dbReference type="SUPFAM" id="SSF100879">
    <property type="entry name" value="Lesion bypass DNA polymerase (Y-family), little finger domain"/>
    <property type="match status" value="1"/>
</dbReference>
<dbReference type="EMBL" id="JAMSHJ010000007">
    <property type="protein sequence ID" value="KAI5392586.1"/>
    <property type="molecule type" value="Genomic_DNA"/>
</dbReference>
<evidence type="ECO:0000256" key="2">
    <source>
        <dbReference type="ARBA" id="ARBA00006840"/>
    </source>
</evidence>
<dbReference type="FunFam" id="3.30.1490.100:FF:000004">
    <property type="entry name" value="DNA polymerase IV"/>
    <property type="match status" value="1"/>
</dbReference>
<evidence type="ECO:0000256" key="1">
    <source>
        <dbReference type="ARBA" id="ARBA00004141"/>
    </source>
</evidence>
<evidence type="ECO:0000256" key="10">
    <source>
        <dbReference type="ARBA" id="ARBA00022842"/>
    </source>
</evidence>
<feature type="transmembrane region" description="Helical" evidence="17">
    <location>
        <begin position="45"/>
        <end position="71"/>
    </location>
</feature>
<evidence type="ECO:0000256" key="14">
    <source>
        <dbReference type="ARBA" id="ARBA00023204"/>
    </source>
</evidence>
<sequence>MGVWLHKQSTTECERFLEKPIIALGVFLLVVSLMGLIGACCRVSWLLWFYLLVMFLLIVLLFAFTIFAFVVTNKGVGEALSNRGYKEYRLGDYSNWLQNKVTNGNTWERIRGCLESGKLCSEYHFKFLNDNIEKFHAEQLFALQTYAKNHNDTNLLVEVMKLLKRNDLPLQPGTADIVFSICYNTDEWELINKYAKRFVKAGVKLRQTSFETWMGFAAKTVELAEMLSTDMQKEGLHGRTLTLKLKTTSFEVRNRAVTLQNYINSSEDILKHASKLLKAELPVSVRLIGLRVSQFNGDKSGSGATPDRTQKTITNFITSGEANRKNDPFSDVTDHDFISDIETDPSIDVGHTSQLDSRDPFDGNHSLDVNHQSCTLWKNDGAEKVQTSGNDAASSHHSACTEMLGSTSFQGKFEGKM</sequence>
<evidence type="ECO:0000256" key="16">
    <source>
        <dbReference type="SAM" id="MobiDB-lite"/>
    </source>
</evidence>
<evidence type="ECO:0000256" key="12">
    <source>
        <dbReference type="ARBA" id="ARBA00022989"/>
    </source>
</evidence>
<keyword evidence="13 17" id="KW-0472">Membrane</keyword>
<gene>
    <name evidence="19" type="ORF">KIW84_077111</name>
</gene>
<dbReference type="Gene3D" id="3.30.1490.100">
    <property type="entry name" value="DNA polymerase, Y-family, little finger domain"/>
    <property type="match status" value="1"/>
</dbReference>
<dbReference type="InterPro" id="IPR018503">
    <property type="entry name" value="Tetraspanin_CS"/>
</dbReference>
<organism evidence="19 20">
    <name type="scientific">Pisum sativum</name>
    <name type="common">Garden pea</name>
    <name type="synonym">Lathyrus oleraceus</name>
    <dbReference type="NCBI Taxonomy" id="3888"/>
    <lineage>
        <taxon>Eukaryota</taxon>
        <taxon>Viridiplantae</taxon>
        <taxon>Streptophyta</taxon>
        <taxon>Embryophyta</taxon>
        <taxon>Tracheophyta</taxon>
        <taxon>Spermatophyta</taxon>
        <taxon>Magnoliopsida</taxon>
        <taxon>eudicotyledons</taxon>
        <taxon>Gunneridae</taxon>
        <taxon>Pentapetalae</taxon>
        <taxon>rosids</taxon>
        <taxon>fabids</taxon>
        <taxon>Fabales</taxon>
        <taxon>Fabaceae</taxon>
        <taxon>Papilionoideae</taxon>
        <taxon>50 kb inversion clade</taxon>
        <taxon>NPAAA clade</taxon>
        <taxon>Hologalegina</taxon>
        <taxon>IRL clade</taxon>
        <taxon>Fabeae</taxon>
        <taxon>Lathyrus</taxon>
    </lineage>
</organism>
<evidence type="ECO:0000256" key="7">
    <source>
        <dbReference type="ARBA" id="ARBA00022705"/>
    </source>
</evidence>
<keyword evidence="7" id="KW-0235">DNA replication</keyword>
<protein>
    <recommendedName>
        <fullName evidence="3">DNA-directed DNA polymerase</fullName>
        <ecNumber evidence="3">2.7.7.7</ecNumber>
    </recommendedName>
</protein>
<dbReference type="InterPro" id="IPR036775">
    <property type="entry name" value="DNA_pol_Y-fam_lit_finger_sf"/>
</dbReference>
<feature type="transmembrane region" description="Helical" evidence="17">
    <location>
        <begin position="21"/>
        <end position="39"/>
    </location>
</feature>
<keyword evidence="11" id="KW-0239">DNA-directed DNA polymerase</keyword>
<keyword evidence="10" id="KW-0460">Magnesium</keyword>
<keyword evidence="5 17" id="KW-0812">Transmembrane</keyword>